<dbReference type="Proteomes" id="UP001187221">
    <property type="component" value="Unassembled WGS sequence"/>
</dbReference>
<feature type="repeat" description="TPR" evidence="1">
    <location>
        <begin position="191"/>
        <end position="224"/>
    </location>
</feature>
<dbReference type="SUPFAM" id="SSF48452">
    <property type="entry name" value="TPR-like"/>
    <property type="match status" value="2"/>
</dbReference>
<dbReference type="RefSeq" id="WP_317973295.1">
    <property type="nucleotide sequence ID" value="NZ_BTFW01000001.1"/>
</dbReference>
<dbReference type="PANTHER" id="PTHR12558">
    <property type="entry name" value="CELL DIVISION CYCLE 16,23,27"/>
    <property type="match status" value="1"/>
</dbReference>
<dbReference type="Gene3D" id="1.25.40.10">
    <property type="entry name" value="Tetratricopeptide repeat domain"/>
    <property type="match status" value="3"/>
</dbReference>
<proteinExistence type="predicted"/>
<dbReference type="Pfam" id="PF14559">
    <property type="entry name" value="TPR_19"/>
    <property type="match status" value="1"/>
</dbReference>
<feature type="signal peptide" evidence="2">
    <location>
        <begin position="1"/>
        <end position="17"/>
    </location>
</feature>
<organism evidence="3 4">
    <name type="scientific">Novosphingobium pituita</name>
    <dbReference type="NCBI Taxonomy" id="3056842"/>
    <lineage>
        <taxon>Bacteria</taxon>
        <taxon>Pseudomonadati</taxon>
        <taxon>Pseudomonadota</taxon>
        <taxon>Alphaproteobacteria</taxon>
        <taxon>Sphingomonadales</taxon>
        <taxon>Sphingomonadaceae</taxon>
        <taxon>Novosphingobium</taxon>
    </lineage>
</organism>
<accession>A0ABQ6P3J0</accession>
<evidence type="ECO:0000313" key="4">
    <source>
        <dbReference type="Proteomes" id="UP001187221"/>
    </source>
</evidence>
<evidence type="ECO:0000256" key="1">
    <source>
        <dbReference type="PROSITE-ProRule" id="PRU00339"/>
    </source>
</evidence>
<dbReference type="PANTHER" id="PTHR12558:SF13">
    <property type="entry name" value="CELL DIVISION CYCLE PROTEIN 27 HOMOLOG"/>
    <property type="match status" value="1"/>
</dbReference>
<keyword evidence="1" id="KW-0802">TPR repeat</keyword>
<evidence type="ECO:0000256" key="2">
    <source>
        <dbReference type="SAM" id="SignalP"/>
    </source>
</evidence>
<dbReference type="SMART" id="SM00028">
    <property type="entry name" value="TPR"/>
    <property type="match status" value="5"/>
</dbReference>
<dbReference type="InterPro" id="IPR019734">
    <property type="entry name" value="TPR_rpt"/>
</dbReference>
<dbReference type="InterPro" id="IPR011990">
    <property type="entry name" value="TPR-like_helical_dom_sf"/>
</dbReference>
<dbReference type="PROSITE" id="PS51257">
    <property type="entry name" value="PROKAR_LIPOPROTEIN"/>
    <property type="match status" value="1"/>
</dbReference>
<evidence type="ECO:0008006" key="5">
    <source>
        <dbReference type="Google" id="ProtNLM"/>
    </source>
</evidence>
<keyword evidence="4" id="KW-1185">Reference proteome</keyword>
<keyword evidence="2" id="KW-0732">Signal</keyword>
<evidence type="ECO:0000313" key="3">
    <source>
        <dbReference type="EMBL" id="GMM59437.1"/>
    </source>
</evidence>
<dbReference type="EMBL" id="BTFW01000001">
    <property type="protein sequence ID" value="GMM59437.1"/>
    <property type="molecule type" value="Genomic_DNA"/>
</dbReference>
<reference evidence="3 4" key="1">
    <citation type="submission" date="2023-06" db="EMBL/GenBank/DDBJ databases">
        <title>Draft genome sequence of Novosphingobium sp. strain IK01.</title>
        <authorList>
            <person name="Hatamoto M."/>
            <person name="Ikarashi T."/>
            <person name="Yamaguchi T."/>
        </authorList>
    </citation>
    <scope>NUCLEOTIDE SEQUENCE [LARGE SCALE GENOMIC DNA]</scope>
    <source>
        <strain evidence="3 4">IK01</strain>
    </source>
</reference>
<feature type="chain" id="PRO_5047204987" description="Tetratricopeptide repeat protein" evidence="2">
    <location>
        <begin position="18"/>
        <end position="510"/>
    </location>
</feature>
<name>A0ABQ6P3J0_9SPHN</name>
<dbReference type="PROSITE" id="PS50005">
    <property type="entry name" value="TPR"/>
    <property type="match status" value="1"/>
</dbReference>
<dbReference type="Pfam" id="PF13432">
    <property type="entry name" value="TPR_16"/>
    <property type="match status" value="2"/>
</dbReference>
<gene>
    <name evidence="3" type="ORF">NUTIK01_02140</name>
</gene>
<protein>
    <recommendedName>
        <fullName evidence="5">Tetratricopeptide repeat protein</fullName>
    </recommendedName>
</protein>
<sequence length="510" mass="54754">MTRAIFLLAMPPLALLAACSPDPAAHAARARAAFGAQDYATVRVEALAALDSGKLPADQGRALLRMLARAQLRLGDGDGAQATLARLEDAGETGSDMTRMRAEAALLRGLPRQTLSLLGRSHDVDAWRLRAAAQQALGDSAKALEAFRAGMAAGGNFELARDYARFLIAAEDFAGAQGALAMMQRWQPDGIDTLMVEGQLRVREGQLDAATRAYDRAIAKYPRRIEPLIERANLADMQNQLDRAIDLIGKAAVLAPGDPRVLDLQVQFASEKGDWEKVRQLLGPHEIDLDPRTPNGLTYAEALLRLDHPEQARVMFARALLLSPQNPYSRMMLAEAQLATGDAETALRTIRPLSDSLLAGQRELDLALRAARAAGDPMADTLAARLQSAQLKRDEGLAGAAQAAMARRDWPAAIAAYSALLGDGSDAEVLKRLAVACSNAGRHAEAIAYADRALLISPRDPDMLHMAGLARLNAGQDLDTARRLLARASEADPANRLFRADLARGEVATR</sequence>
<comment type="caution">
    <text evidence="3">The sequence shown here is derived from an EMBL/GenBank/DDBJ whole genome shotgun (WGS) entry which is preliminary data.</text>
</comment>